<dbReference type="RefSeq" id="WP_344210198.1">
    <property type="nucleotide sequence ID" value="NZ_BAAAOS010000007.1"/>
</dbReference>
<protein>
    <submittedName>
        <fullName evidence="1">Uncharacterized protein</fullName>
    </submittedName>
</protein>
<dbReference type="EMBL" id="BAAAOS010000007">
    <property type="protein sequence ID" value="GAA1558435.1"/>
    <property type="molecule type" value="Genomic_DNA"/>
</dbReference>
<evidence type="ECO:0000313" key="2">
    <source>
        <dbReference type="Proteomes" id="UP001500393"/>
    </source>
</evidence>
<name>A0ABN2CGN0_9ACTN</name>
<evidence type="ECO:0000313" key="1">
    <source>
        <dbReference type="EMBL" id="GAA1558435.1"/>
    </source>
</evidence>
<dbReference type="Proteomes" id="UP001500393">
    <property type="component" value="Unassembled WGS sequence"/>
</dbReference>
<proteinExistence type="predicted"/>
<reference evidence="1 2" key="1">
    <citation type="journal article" date="2019" name="Int. J. Syst. Evol. Microbiol.">
        <title>The Global Catalogue of Microorganisms (GCM) 10K type strain sequencing project: providing services to taxonomists for standard genome sequencing and annotation.</title>
        <authorList>
            <consortium name="The Broad Institute Genomics Platform"/>
            <consortium name="The Broad Institute Genome Sequencing Center for Infectious Disease"/>
            <person name="Wu L."/>
            <person name="Ma J."/>
        </authorList>
    </citation>
    <scope>NUCLEOTIDE SEQUENCE [LARGE SCALE GENOMIC DNA]</scope>
    <source>
        <strain evidence="1 2">JCM 14969</strain>
    </source>
</reference>
<sequence length="78" mass="8805">MSKHERRKVQVWFGDRVIAAYVADRPLAERYAAAMARRFAGLRITVDPLPPVLSAHGGPVSDYPPIPPEQRLWPLTEL</sequence>
<organism evidence="1 2">
    <name type="scientific">Kribbella sancticallisti</name>
    <dbReference type="NCBI Taxonomy" id="460087"/>
    <lineage>
        <taxon>Bacteria</taxon>
        <taxon>Bacillati</taxon>
        <taxon>Actinomycetota</taxon>
        <taxon>Actinomycetes</taxon>
        <taxon>Propionibacteriales</taxon>
        <taxon>Kribbellaceae</taxon>
        <taxon>Kribbella</taxon>
    </lineage>
</organism>
<gene>
    <name evidence="1" type="ORF">GCM10009789_09830</name>
</gene>
<accession>A0ABN2CGN0</accession>
<comment type="caution">
    <text evidence="1">The sequence shown here is derived from an EMBL/GenBank/DDBJ whole genome shotgun (WGS) entry which is preliminary data.</text>
</comment>
<keyword evidence="2" id="KW-1185">Reference proteome</keyword>